<feature type="chain" id="PRO_5045153542" description="DUF2155 domain-containing protein" evidence="1">
    <location>
        <begin position="33"/>
        <end position="181"/>
    </location>
</feature>
<accession>A0A1I4BUG9</accession>
<evidence type="ECO:0008006" key="4">
    <source>
        <dbReference type="Google" id="ProtNLM"/>
    </source>
</evidence>
<feature type="signal peptide" evidence="1">
    <location>
        <begin position="1"/>
        <end position="32"/>
    </location>
</feature>
<dbReference type="RefSeq" id="WP_063289056.1">
    <property type="nucleotide sequence ID" value="NZ_FOSK01000008.1"/>
</dbReference>
<organism evidence="2 3">
    <name type="scientific">Pseudovibrio ascidiaceicola</name>
    <dbReference type="NCBI Taxonomy" id="285279"/>
    <lineage>
        <taxon>Bacteria</taxon>
        <taxon>Pseudomonadati</taxon>
        <taxon>Pseudomonadota</taxon>
        <taxon>Alphaproteobacteria</taxon>
        <taxon>Hyphomicrobiales</taxon>
        <taxon>Stappiaceae</taxon>
        <taxon>Pseudovibrio</taxon>
    </lineage>
</organism>
<evidence type="ECO:0000256" key="1">
    <source>
        <dbReference type="SAM" id="SignalP"/>
    </source>
</evidence>
<evidence type="ECO:0000313" key="3">
    <source>
        <dbReference type="Proteomes" id="UP000199598"/>
    </source>
</evidence>
<dbReference type="Pfam" id="PF09923">
    <property type="entry name" value="DUF2155"/>
    <property type="match status" value="1"/>
</dbReference>
<gene>
    <name evidence="2" type="ORF">SAMN04488518_108165</name>
</gene>
<keyword evidence="3" id="KW-1185">Reference proteome</keyword>
<protein>
    <recommendedName>
        <fullName evidence="4">DUF2155 domain-containing protein</fullName>
    </recommendedName>
</protein>
<dbReference type="Proteomes" id="UP000199598">
    <property type="component" value="Unassembled WGS sequence"/>
</dbReference>
<dbReference type="EMBL" id="FOSK01000008">
    <property type="protein sequence ID" value="SFK72305.1"/>
    <property type="molecule type" value="Genomic_DNA"/>
</dbReference>
<keyword evidence="1" id="KW-0732">Signal</keyword>
<evidence type="ECO:0000313" key="2">
    <source>
        <dbReference type="EMBL" id="SFK72305.1"/>
    </source>
</evidence>
<reference evidence="2 3" key="1">
    <citation type="submission" date="2016-10" db="EMBL/GenBank/DDBJ databases">
        <authorList>
            <person name="Varghese N."/>
            <person name="Submissions S."/>
        </authorList>
    </citation>
    <scope>NUCLEOTIDE SEQUENCE [LARGE SCALE GENOMIC DNA]</scope>
    <source>
        <strain evidence="2 3">DSM 16392</strain>
    </source>
</reference>
<proteinExistence type="predicted"/>
<dbReference type="InterPro" id="IPR019225">
    <property type="entry name" value="DUF2155"/>
</dbReference>
<name>A0A1I4BUG9_9HYPH</name>
<sequence length="181" mass="19543">MGFTMRKYLGRAASCALAALIGGAAFALPAQAQTPIKNPVAVFKGLDKITGRITTFDVYIDETVQFGALQVTPRVCNSRPRTEASQTTAFIEVDELTLDSKVRRIFSGWMFASNPGVHAVEHSVYDIWLINCKKTTSVPPPEGYAGPAVDLVSEEDDLAGKDFVSSGEIPVPRPKVVATLR</sequence>
<comment type="caution">
    <text evidence="2">The sequence shown here is derived from an EMBL/GenBank/DDBJ whole genome shotgun (WGS) entry which is preliminary data.</text>
</comment>